<evidence type="ECO:0000259" key="1">
    <source>
        <dbReference type="Pfam" id="PF13470"/>
    </source>
</evidence>
<dbReference type="Pfam" id="PF13470">
    <property type="entry name" value="PIN_3"/>
    <property type="match status" value="1"/>
</dbReference>
<dbReference type="EMBL" id="JQ844170">
    <property type="protein sequence ID" value="AGS51760.1"/>
    <property type="molecule type" value="Genomic_DNA"/>
</dbReference>
<organism evidence="2">
    <name type="scientific">uncultured bacterium contig00046</name>
    <dbReference type="NCBI Taxonomy" id="1181532"/>
    <lineage>
        <taxon>Bacteria</taxon>
        <taxon>environmental samples</taxon>
    </lineage>
</organism>
<proteinExistence type="predicted"/>
<feature type="domain" description="PIN" evidence="1">
    <location>
        <begin position="4"/>
        <end position="117"/>
    </location>
</feature>
<accession>A0A806KJT8</accession>
<dbReference type="InterPro" id="IPR029060">
    <property type="entry name" value="PIN-like_dom_sf"/>
</dbReference>
<dbReference type="InterPro" id="IPR002716">
    <property type="entry name" value="PIN_dom"/>
</dbReference>
<name>A0A806KJT8_9BACT</name>
<sequence length="134" mass="15420">MIDKIFLDTNVFLDCFLMREPHWKASAKILNMAAHRRITAYTSSVSFCNINYILNRLEKTRIVEKDLEFLLNIIKIVPVNAQMLGQALFEALPDYEDSVQYISALKAECNFLITANKQHFVNCKISVLNASEFV</sequence>
<dbReference type="SUPFAM" id="SSF88723">
    <property type="entry name" value="PIN domain-like"/>
    <property type="match status" value="1"/>
</dbReference>
<reference evidence="2" key="1">
    <citation type="submission" date="2012-03" db="EMBL/GenBank/DDBJ databases">
        <title>Functional metagenomics reveals considerable lignocellulase gene clusters in the gut microbiome of a wood-feeding higher termite.</title>
        <authorList>
            <person name="Liu N."/>
        </authorList>
    </citation>
    <scope>NUCLEOTIDE SEQUENCE</scope>
</reference>
<dbReference type="CDD" id="cd09854">
    <property type="entry name" value="PIN_VapC-like"/>
    <property type="match status" value="1"/>
</dbReference>
<evidence type="ECO:0000313" key="2">
    <source>
        <dbReference type="EMBL" id="AGS51760.1"/>
    </source>
</evidence>
<protein>
    <recommendedName>
        <fullName evidence="1">PIN domain-containing protein</fullName>
    </recommendedName>
</protein>
<dbReference type="AlphaFoldDB" id="A0A806KJT8"/>
<dbReference type="Gene3D" id="3.40.50.1010">
    <property type="entry name" value="5'-nuclease"/>
    <property type="match status" value="1"/>
</dbReference>